<feature type="transmembrane region" description="Helical" evidence="1">
    <location>
        <begin position="212"/>
        <end position="234"/>
    </location>
</feature>
<keyword evidence="1" id="KW-0472">Membrane</keyword>
<protein>
    <submittedName>
        <fullName evidence="2">Uncharacterized protein</fullName>
    </submittedName>
</protein>
<evidence type="ECO:0000313" key="3">
    <source>
        <dbReference type="Proteomes" id="UP000281553"/>
    </source>
</evidence>
<evidence type="ECO:0000313" key="2">
    <source>
        <dbReference type="EMBL" id="VDN10732.1"/>
    </source>
</evidence>
<keyword evidence="1" id="KW-0812">Transmembrane</keyword>
<name>A0A3P7NQI2_DIBLA</name>
<dbReference type="Proteomes" id="UP000281553">
    <property type="component" value="Unassembled WGS sequence"/>
</dbReference>
<keyword evidence="1" id="KW-1133">Transmembrane helix</keyword>
<sequence>MSNVNVDWLTRHANVIVKFSLRFLATLCLPKNHSDAMNFLLRCGLLYVLFLCVLGSQAEVSKESVESAVEVLKQKVNLLKPPPVECRPYIKRLLQWYIMHLEKARGCMQCLEVPEADKKPCYKCFLHTKYTVTSTMFYLEAKTQDMMDKLLLYNMRTKTLACVDRSVYCYVGSVAVTYFLRKFLLSKHRTVWICCPDCFLSSHLLFPEYSGVFQGPIISLCMINPLTILLLGMFMKIQLTLPVSECCSLLNYMMLFSSWNPFC</sequence>
<dbReference type="AlphaFoldDB" id="A0A3P7NQI2"/>
<gene>
    <name evidence="2" type="ORF">DILT_LOCUS6563</name>
</gene>
<accession>A0A3P7NQI2</accession>
<reference evidence="2 3" key="1">
    <citation type="submission" date="2018-11" db="EMBL/GenBank/DDBJ databases">
        <authorList>
            <consortium name="Pathogen Informatics"/>
        </authorList>
    </citation>
    <scope>NUCLEOTIDE SEQUENCE [LARGE SCALE GENOMIC DNA]</scope>
</reference>
<organism evidence="2 3">
    <name type="scientific">Dibothriocephalus latus</name>
    <name type="common">Fish tapeworm</name>
    <name type="synonym">Diphyllobothrium latum</name>
    <dbReference type="NCBI Taxonomy" id="60516"/>
    <lineage>
        <taxon>Eukaryota</taxon>
        <taxon>Metazoa</taxon>
        <taxon>Spiralia</taxon>
        <taxon>Lophotrochozoa</taxon>
        <taxon>Platyhelminthes</taxon>
        <taxon>Cestoda</taxon>
        <taxon>Eucestoda</taxon>
        <taxon>Diphyllobothriidea</taxon>
        <taxon>Diphyllobothriidae</taxon>
        <taxon>Dibothriocephalus</taxon>
    </lineage>
</organism>
<evidence type="ECO:0000256" key="1">
    <source>
        <dbReference type="SAM" id="Phobius"/>
    </source>
</evidence>
<keyword evidence="3" id="KW-1185">Reference proteome</keyword>
<proteinExistence type="predicted"/>
<dbReference type="EMBL" id="UYRU01049839">
    <property type="protein sequence ID" value="VDN10732.1"/>
    <property type="molecule type" value="Genomic_DNA"/>
</dbReference>